<dbReference type="InterPro" id="IPR011006">
    <property type="entry name" value="CheY-like_superfamily"/>
</dbReference>
<dbReference type="EMBL" id="EU559167">
    <property type="protein sequence ID" value="ACE75638.1"/>
    <property type="molecule type" value="Genomic_DNA"/>
</dbReference>
<accession>B3U4S1</accession>
<reference evidence="4" key="3">
    <citation type="submission" date="2010-03" db="EMBL/GenBank/DDBJ databases">
        <authorList>
            <person name="Genoscope - CEA"/>
        </authorList>
    </citation>
    <scope>NUCLEOTIDE SEQUENCE</scope>
</reference>
<evidence type="ECO:0000256" key="1">
    <source>
        <dbReference type="PROSITE-ProRule" id="PRU00169"/>
    </source>
</evidence>
<organism evidence="3">
    <name type="scientific">Nitrospira defluvii</name>
    <dbReference type="NCBI Taxonomy" id="330214"/>
    <lineage>
        <taxon>Bacteria</taxon>
        <taxon>Pseudomonadati</taxon>
        <taxon>Nitrospirota</taxon>
        <taxon>Nitrospiria</taxon>
        <taxon>Nitrospirales</taxon>
        <taxon>Nitrospiraceae</taxon>
        <taxon>Nitrospira</taxon>
    </lineage>
</organism>
<dbReference type="KEGG" id="nde:NIDE1492"/>
<dbReference type="SMART" id="SM00448">
    <property type="entry name" value="REC"/>
    <property type="match status" value="1"/>
</dbReference>
<dbReference type="EMBL" id="FP929003">
    <property type="protein sequence ID" value="CBK41233.1"/>
    <property type="molecule type" value="Genomic_DNA"/>
</dbReference>
<evidence type="ECO:0000259" key="2">
    <source>
        <dbReference type="PROSITE" id="PS50110"/>
    </source>
</evidence>
<dbReference type="Gene3D" id="3.40.50.2300">
    <property type="match status" value="1"/>
</dbReference>
<proteinExistence type="predicted"/>
<dbReference type="eggNOG" id="COG0745">
    <property type="taxonomic scope" value="Bacteria"/>
</dbReference>
<dbReference type="STRING" id="330214.NIDE1492"/>
<reference evidence="4 5" key="2">
    <citation type="journal article" date="2010" name="Proc. Natl. Acad. Sci. U.S.A.">
        <title>A Nitrospira metagenome illuminates the physiology and evolution of globally important nitrite-oxidizing bacteria.</title>
        <authorList>
            <person name="Lucker S."/>
            <person name="Wagner M."/>
            <person name="Maixner F."/>
            <person name="Pelletier E."/>
            <person name="Koch H."/>
            <person name="Vacherie B."/>
            <person name="Rattei T."/>
            <person name="Sinninghe Damste J."/>
            <person name="Spieck E."/>
            <person name="Le Paslier D."/>
            <person name="Daims H."/>
        </authorList>
    </citation>
    <scope>NUCLEOTIDE SEQUENCE [LARGE SCALE GENOMIC DNA]</scope>
</reference>
<feature type="domain" description="Response regulatory" evidence="2">
    <location>
        <begin position="10"/>
        <end position="135"/>
    </location>
</feature>
<evidence type="ECO:0000313" key="3">
    <source>
        <dbReference type="EMBL" id="ACE75638.1"/>
    </source>
</evidence>
<keyword evidence="1" id="KW-0597">Phosphoprotein</keyword>
<reference evidence="3" key="1">
    <citation type="journal article" date="2008" name="Environ. Microbiol.">
        <title>Environmental genomics reveals a functional chlorite dismutase in the nitrite-oxidizing bacterium 'Candidatus Nitrospira defluvii'.</title>
        <authorList>
            <person name="Maixner F."/>
            <person name="Wagner M."/>
            <person name="Lucker S."/>
            <person name="Pelletier E."/>
            <person name="Schmitz-Esser S."/>
            <person name="Hace K."/>
            <person name="Spieck E."/>
            <person name="Konrat R."/>
            <person name="Le Paslier D."/>
            <person name="Daims H."/>
        </authorList>
    </citation>
    <scope>NUCLEOTIDE SEQUENCE</scope>
</reference>
<dbReference type="SUPFAM" id="SSF52172">
    <property type="entry name" value="CheY-like"/>
    <property type="match status" value="1"/>
</dbReference>
<dbReference type="Proteomes" id="UP000001660">
    <property type="component" value="Chromosome"/>
</dbReference>
<keyword evidence="5" id="KW-1185">Reference proteome</keyword>
<dbReference type="InterPro" id="IPR001789">
    <property type="entry name" value="Sig_transdc_resp-reg_receiver"/>
</dbReference>
<name>B3U4S1_9BACT</name>
<dbReference type="Pfam" id="PF00072">
    <property type="entry name" value="Response_reg"/>
    <property type="match status" value="1"/>
</dbReference>
<dbReference type="PANTHER" id="PTHR44520:SF2">
    <property type="entry name" value="RESPONSE REGULATOR RCP1"/>
    <property type="match status" value="1"/>
</dbReference>
<dbReference type="CDD" id="cd17557">
    <property type="entry name" value="REC_Rcp-like"/>
    <property type="match status" value="1"/>
</dbReference>
<dbReference type="OrthoDB" id="5510574at2"/>
<dbReference type="PANTHER" id="PTHR44520">
    <property type="entry name" value="RESPONSE REGULATOR RCP1-RELATED"/>
    <property type="match status" value="1"/>
</dbReference>
<dbReference type="InterPro" id="IPR052893">
    <property type="entry name" value="TCS_response_regulator"/>
</dbReference>
<dbReference type="GO" id="GO:0000160">
    <property type="term" value="P:phosphorelay signal transduction system"/>
    <property type="evidence" value="ECO:0007669"/>
    <property type="project" value="InterPro"/>
</dbReference>
<dbReference type="PROSITE" id="PS50110">
    <property type="entry name" value="RESPONSE_REGULATORY"/>
    <property type="match status" value="1"/>
</dbReference>
<feature type="modified residue" description="4-aspartylphosphate" evidence="1">
    <location>
        <position position="68"/>
    </location>
</feature>
<dbReference type="HOGENOM" id="CLU_000445_69_17_0"/>
<sequence>MVPELVKPIEILLIEDNPGDVRLTMEALKEAKVVNHLTVLKDGEEALTYLRRQGPYAHATRPHLILLDLNLPRKDGREVLAQIKAEEPLKRIPVVVLTTSEDEQDVLKSYNLHANCYITKPVDLDQFIRVVRSIEDFWLGIVVLPVPPQNGAR</sequence>
<evidence type="ECO:0000313" key="5">
    <source>
        <dbReference type="Proteomes" id="UP000001660"/>
    </source>
</evidence>
<gene>
    <name evidence="4" type="ORF">NIDE1492</name>
</gene>
<evidence type="ECO:0000313" key="4">
    <source>
        <dbReference type="EMBL" id="CBK41233.1"/>
    </source>
</evidence>
<protein>
    <submittedName>
        <fullName evidence="4">CheY-like response regulator</fullName>
    </submittedName>
    <submittedName>
        <fullName evidence="3">Response regulator receiver</fullName>
    </submittedName>
</protein>
<dbReference type="AlphaFoldDB" id="B3U4S1"/>